<evidence type="ECO:0000256" key="2">
    <source>
        <dbReference type="PROSITE-ProRule" id="PRU00235"/>
    </source>
</evidence>
<protein>
    <recommendedName>
        <fullName evidence="3">Protein kinase domain-containing protein</fullName>
    </recommendedName>
</protein>
<sequence length="256" mass="29704">MSSNQQPLVILLQHFTTFRAQRYSNSWTFLNAPRLLVSMINTNWTERPECREVLQKNRKNILFVTTDDMLGPNRQGCLVLGHNQAIDSPQVIPELSDQRIETFFIGYDFVLAMNSANYMYSWGHNMWGQLGRDLSPKGIYVKPEKITYFDDKDIREISCGYFHSLALTSSGQVYGWGCNREGQIIHRDLKPDNILIARNVRNGRFIKLCDFGLATVHDKRIHYMIKHKHTADVGDTRYMAPEILQVLKDIQTRGQY</sequence>
<dbReference type="PROSITE" id="PS00626">
    <property type="entry name" value="RCC1_2"/>
    <property type="match status" value="1"/>
</dbReference>
<dbReference type="InterPro" id="IPR008271">
    <property type="entry name" value="Ser/Thr_kinase_AS"/>
</dbReference>
<evidence type="ECO:0000256" key="1">
    <source>
        <dbReference type="ARBA" id="ARBA00022737"/>
    </source>
</evidence>
<reference evidence="4" key="1">
    <citation type="submission" date="2020-11" db="EMBL/GenBank/DDBJ databases">
        <authorList>
            <person name="Tran Van P."/>
        </authorList>
    </citation>
    <scope>NUCLEOTIDE SEQUENCE</scope>
</reference>
<dbReference type="SUPFAM" id="SSF56112">
    <property type="entry name" value="Protein kinase-like (PK-like)"/>
    <property type="match status" value="1"/>
</dbReference>
<feature type="domain" description="Protein kinase" evidence="3">
    <location>
        <begin position="1"/>
        <end position="256"/>
    </location>
</feature>
<proteinExistence type="predicted"/>
<dbReference type="Pfam" id="PF00415">
    <property type="entry name" value="RCC1"/>
    <property type="match status" value="1"/>
</dbReference>
<dbReference type="Gene3D" id="2.130.10.30">
    <property type="entry name" value="Regulator of chromosome condensation 1/beta-lactamase-inhibitor protein II"/>
    <property type="match status" value="1"/>
</dbReference>
<accession>A0A7R9LSY0</accession>
<dbReference type="InterPro" id="IPR009091">
    <property type="entry name" value="RCC1/BLIP-II"/>
</dbReference>
<dbReference type="InterPro" id="IPR000719">
    <property type="entry name" value="Prot_kinase_dom"/>
</dbReference>
<evidence type="ECO:0000313" key="4">
    <source>
        <dbReference type="EMBL" id="CAD7645895.1"/>
    </source>
</evidence>
<dbReference type="Pfam" id="PF00069">
    <property type="entry name" value="Pkinase"/>
    <property type="match status" value="1"/>
</dbReference>
<dbReference type="AlphaFoldDB" id="A0A7R9LSY0"/>
<dbReference type="PANTHER" id="PTHR22872">
    <property type="entry name" value="BTK-BINDING PROTEIN-RELATED"/>
    <property type="match status" value="1"/>
</dbReference>
<evidence type="ECO:0000313" key="5">
    <source>
        <dbReference type="Proteomes" id="UP000728032"/>
    </source>
</evidence>
<gene>
    <name evidence="4" type="ORF">ONB1V03_LOCUS5454</name>
</gene>
<name>A0A7R9LSY0_9ACAR</name>
<dbReference type="GO" id="GO:0005524">
    <property type="term" value="F:ATP binding"/>
    <property type="evidence" value="ECO:0007669"/>
    <property type="project" value="InterPro"/>
</dbReference>
<dbReference type="GO" id="GO:0004672">
    <property type="term" value="F:protein kinase activity"/>
    <property type="evidence" value="ECO:0007669"/>
    <property type="project" value="InterPro"/>
</dbReference>
<dbReference type="PROSITE" id="PS50011">
    <property type="entry name" value="PROTEIN_KINASE_DOM"/>
    <property type="match status" value="1"/>
</dbReference>
<dbReference type="Proteomes" id="UP000728032">
    <property type="component" value="Unassembled WGS sequence"/>
</dbReference>
<dbReference type="PROSITE" id="PS00108">
    <property type="entry name" value="PROTEIN_KINASE_ST"/>
    <property type="match status" value="1"/>
</dbReference>
<keyword evidence="5" id="KW-1185">Reference proteome</keyword>
<feature type="repeat" description="RCC1" evidence="2">
    <location>
        <begin position="117"/>
        <end position="170"/>
    </location>
</feature>
<dbReference type="InterPro" id="IPR051625">
    <property type="entry name" value="Signaling_Regulatory_Domain"/>
</dbReference>
<dbReference type="PROSITE" id="PS50012">
    <property type="entry name" value="RCC1_3"/>
    <property type="match status" value="1"/>
</dbReference>
<organism evidence="4">
    <name type="scientific">Oppiella nova</name>
    <dbReference type="NCBI Taxonomy" id="334625"/>
    <lineage>
        <taxon>Eukaryota</taxon>
        <taxon>Metazoa</taxon>
        <taxon>Ecdysozoa</taxon>
        <taxon>Arthropoda</taxon>
        <taxon>Chelicerata</taxon>
        <taxon>Arachnida</taxon>
        <taxon>Acari</taxon>
        <taxon>Acariformes</taxon>
        <taxon>Sarcoptiformes</taxon>
        <taxon>Oribatida</taxon>
        <taxon>Brachypylina</taxon>
        <taxon>Oppioidea</taxon>
        <taxon>Oppiidae</taxon>
        <taxon>Oppiella</taxon>
    </lineage>
</organism>
<dbReference type="OrthoDB" id="10051363at2759"/>
<keyword evidence="1" id="KW-0677">Repeat</keyword>
<dbReference type="EMBL" id="CAJPVJ010002197">
    <property type="protein sequence ID" value="CAG2165919.1"/>
    <property type="molecule type" value="Genomic_DNA"/>
</dbReference>
<evidence type="ECO:0000259" key="3">
    <source>
        <dbReference type="PROSITE" id="PS50011"/>
    </source>
</evidence>
<dbReference type="InterPro" id="IPR000408">
    <property type="entry name" value="Reg_chr_condens"/>
</dbReference>
<dbReference type="InterPro" id="IPR011009">
    <property type="entry name" value="Kinase-like_dom_sf"/>
</dbReference>
<dbReference type="EMBL" id="OC917022">
    <property type="protein sequence ID" value="CAD7645895.1"/>
    <property type="molecule type" value="Genomic_DNA"/>
</dbReference>
<dbReference type="SUPFAM" id="SSF50985">
    <property type="entry name" value="RCC1/BLIP-II"/>
    <property type="match status" value="1"/>
</dbReference>